<dbReference type="FunFam" id="1.20.5.170:FF:000020">
    <property type="entry name" value="BZIP transcription factor"/>
    <property type="match status" value="1"/>
</dbReference>
<dbReference type="CDD" id="cd14702">
    <property type="entry name" value="bZIP_plant_GBF1"/>
    <property type="match status" value="1"/>
</dbReference>
<sequence>MVPSQEQVQYQPPVLEDVFSNGEIYELFSLFQSEQHPVQTTSSLESTRSVYSIEERKRRRMISNRESARRSRWRKKTHLMNLENEANSVKIENRKLKIRLCRLTNEYHFVQRDTNLLTLECIDLQQRLARLCQILQPFNCTN</sequence>
<dbReference type="Gene3D" id="1.20.5.170">
    <property type="match status" value="1"/>
</dbReference>
<organism evidence="7 8">
    <name type="scientific">Fraxinus pennsylvanica</name>
    <dbReference type="NCBI Taxonomy" id="56036"/>
    <lineage>
        <taxon>Eukaryota</taxon>
        <taxon>Viridiplantae</taxon>
        <taxon>Streptophyta</taxon>
        <taxon>Embryophyta</taxon>
        <taxon>Tracheophyta</taxon>
        <taxon>Spermatophyta</taxon>
        <taxon>Magnoliopsida</taxon>
        <taxon>eudicotyledons</taxon>
        <taxon>Gunneridae</taxon>
        <taxon>Pentapetalae</taxon>
        <taxon>asterids</taxon>
        <taxon>lamiids</taxon>
        <taxon>Lamiales</taxon>
        <taxon>Oleaceae</taxon>
        <taxon>Oleeae</taxon>
        <taxon>Fraxinus</taxon>
    </lineage>
</organism>
<evidence type="ECO:0000256" key="4">
    <source>
        <dbReference type="ARBA" id="ARBA00023163"/>
    </source>
</evidence>
<keyword evidence="3" id="KW-0238">DNA-binding</keyword>
<dbReference type="PANTHER" id="PTHR45764:SF45">
    <property type="entry name" value="BZIP DOMAIN-CONTAINING PROTEIN"/>
    <property type="match status" value="1"/>
</dbReference>
<dbReference type="AlphaFoldDB" id="A0AAD1ZLL0"/>
<evidence type="ECO:0000256" key="3">
    <source>
        <dbReference type="ARBA" id="ARBA00023125"/>
    </source>
</evidence>
<proteinExistence type="predicted"/>
<keyword evidence="4" id="KW-0804">Transcription</keyword>
<dbReference type="PANTHER" id="PTHR45764">
    <property type="entry name" value="BZIP TRANSCRIPTION FACTOR 44"/>
    <property type="match status" value="1"/>
</dbReference>
<dbReference type="InterPro" id="IPR004827">
    <property type="entry name" value="bZIP"/>
</dbReference>
<dbReference type="InterPro" id="IPR046347">
    <property type="entry name" value="bZIP_sf"/>
</dbReference>
<dbReference type="GO" id="GO:0045893">
    <property type="term" value="P:positive regulation of DNA-templated transcription"/>
    <property type="evidence" value="ECO:0007669"/>
    <property type="project" value="TreeGrafter"/>
</dbReference>
<dbReference type="SMART" id="SM00338">
    <property type="entry name" value="BRLZ"/>
    <property type="match status" value="1"/>
</dbReference>
<keyword evidence="5" id="KW-0539">Nucleus</keyword>
<gene>
    <name evidence="7" type="ORF">FPE_LOCUS18778</name>
</gene>
<reference evidence="7" key="1">
    <citation type="submission" date="2023-05" db="EMBL/GenBank/DDBJ databases">
        <authorList>
            <person name="Huff M."/>
        </authorList>
    </citation>
    <scope>NUCLEOTIDE SEQUENCE</scope>
</reference>
<name>A0AAD1ZLL0_9LAMI</name>
<evidence type="ECO:0000259" key="6">
    <source>
        <dbReference type="PROSITE" id="PS50217"/>
    </source>
</evidence>
<evidence type="ECO:0000313" key="8">
    <source>
        <dbReference type="Proteomes" id="UP000834106"/>
    </source>
</evidence>
<dbReference type="GO" id="GO:0046982">
    <property type="term" value="F:protein heterodimerization activity"/>
    <property type="evidence" value="ECO:0007669"/>
    <property type="project" value="UniProtKB-ARBA"/>
</dbReference>
<comment type="subcellular location">
    <subcellularLocation>
        <location evidence="1">Nucleus</location>
    </subcellularLocation>
</comment>
<evidence type="ECO:0000256" key="5">
    <source>
        <dbReference type="ARBA" id="ARBA00023242"/>
    </source>
</evidence>
<dbReference type="PROSITE" id="PS00036">
    <property type="entry name" value="BZIP_BASIC"/>
    <property type="match status" value="1"/>
</dbReference>
<evidence type="ECO:0000313" key="7">
    <source>
        <dbReference type="EMBL" id="CAI9771348.1"/>
    </source>
</evidence>
<dbReference type="PROSITE" id="PS50217">
    <property type="entry name" value="BZIP"/>
    <property type="match status" value="1"/>
</dbReference>
<dbReference type="GO" id="GO:0000976">
    <property type="term" value="F:transcription cis-regulatory region binding"/>
    <property type="evidence" value="ECO:0007669"/>
    <property type="project" value="TreeGrafter"/>
</dbReference>
<protein>
    <recommendedName>
        <fullName evidence="6">BZIP domain-containing protein</fullName>
    </recommendedName>
</protein>
<dbReference type="GO" id="GO:0003700">
    <property type="term" value="F:DNA-binding transcription factor activity"/>
    <property type="evidence" value="ECO:0007669"/>
    <property type="project" value="InterPro"/>
</dbReference>
<evidence type="ECO:0000256" key="2">
    <source>
        <dbReference type="ARBA" id="ARBA00023015"/>
    </source>
</evidence>
<keyword evidence="8" id="KW-1185">Reference proteome</keyword>
<dbReference type="GO" id="GO:0005634">
    <property type="term" value="C:nucleus"/>
    <property type="evidence" value="ECO:0007669"/>
    <property type="project" value="UniProtKB-SubCell"/>
</dbReference>
<feature type="domain" description="BZIP" evidence="6">
    <location>
        <begin position="54"/>
        <end position="106"/>
    </location>
</feature>
<dbReference type="Proteomes" id="UP000834106">
    <property type="component" value="Chromosome 11"/>
</dbReference>
<dbReference type="EMBL" id="OU503046">
    <property type="protein sequence ID" value="CAI9771348.1"/>
    <property type="molecule type" value="Genomic_DNA"/>
</dbReference>
<evidence type="ECO:0000256" key="1">
    <source>
        <dbReference type="ARBA" id="ARBA00004123"/>
    </source>
</evidence>
<accession>A0AAD1ZLL0</accession>
<dbReference type="SUPFAM" id="SSF57959">
    <property type="entry name" value="Leucine zipper domain"/>
    <property type="match status" value="1"/>
</dbReference>
<keyword evidence="2" id="KW-0805">Transcription regulation</keyword>
<dbReference type="Pfam" id="PF00170">
    <property type="entry name" value="bZIP_1"/>
    <property type="match status" value="1"/>
</dbReference>
<dbReference type="InterPro" id="IPR045314">
    <property type="entry name" value="bZIP_plant_GBF1"/>
</dbReference>